<protein>
    <recommendedName>
        <fullName evidence="3">Reverse transcriptase domain-containing protein</fullName>
    </recommendedName>
</protein>
<reference evidence="1 2" key="1">
    <citation type="submission" date="2019-06" db="EMBL/GenBank/DDBJ databases">
        <title>WGS assembly of Gossypium darwinii.</title>
        <authorList>
            <person name="Chen Z.J."/>
            <person name="Sreedasyam A."/>
            <person name="Ando A."/>
            <person name="Song Q."/>
            <person name="De L."/>
            <person name="Hulse-Kemp A."/>
            <person name="Ding M."/>
            <person name="Ye W."/>
            <person name="Kirkbride R."/>
            <person name="Jenkins J."/>
            <person name="Plott C."/>
            <person name="Lovell J."/>
            <person name="Lin Y.-M."/>
            <person name="Vaughn R."/>
            <person name="Liu B."/>
            <person name="Li W."/>
            <person name="Simpson S."/>
            <person name="Scheffler B."/>
            <person name="Saski C."/>
            <person name="Grover C."/>
            <person name="Hu G."/>
            <person name="Conover J."/>
            <person name="Carlson J."/>
            <person name="Shu S."/>
            <person name="Boston L."/>
            <person name="Williams M."/>
            <person name="Peterson D."/>
            <person name="Mcgee K."/>
            <person name="Jones D."/>
            <person name="Wendel J."/>
            <person name="Stelly D."/>
            <person name="Grimwood J."/>
            <person name="Schmutz J."/>
        </authorList>
    </citation>
    <scope>NUCLEOTIDE SEQUENCE [LARGE SCALE GENOMIC DNA]</scope>
    <source>
        <strain evidence="1">1808015.09</strain>
    </source>
</reference>
<keyword evidence="2" id="KW-1185">Reference proteome</keyword>
<organism evidence="1 2">
    <name type="scientific">Gossypium darwinii</name>
    <name type="common">Darwin's cotton</name>
    <name type="synonym">Gossypium barbadense var. darwinii</name>
    <dbReference type="NCBI Taxonomy" id="34276"/>
    <lineage>
        <taxon>Eukaryota</taxon>
        <taxon>Viridiplantae</taxon>
        <taxon>Streptophyta</taxon>
        <taxon>Embryophyta</taxon>
        <taxon>Tracheophyta</taxon>
        <taxon>Spermatophyta</taxon>
        <taxon>Magnoliopsida</taxon>
        <taxon>eudicotyledons</taxon>
        <taxon>Gunneridae</taxon>
        <taxon>Pentapetalae</taxon>
        <taxon>rosids</taxon>
        <taxon>malvids</taxon>
        <taxon>Malvales</taxon>
        <taxon>Malvaceae</taxon>
        <taxon>Malvoideae</taxon>
        <taxon>Gossypium</taxon>
    </lineage>
</organism>
<dbReference type="InterPro" id="IPR052343">
    <property type="entry name" value="Retrotransposon-Effector_Assoc"/>
</dbReference>
<evidence type="ECO:0008006" key="3">
    <source>
        <dbReference type="Google" id="ProtNLM"/>
    </source>
</evidence>
<dbReference type="EMBL" id="CM017689">
    <property type="protein sequence ID" value="TYH28392.1"/>
    <property type="molecule type" value="Genomic_DNA"/>
</dbReference>
<dbReference type="PANTHER" id="PTHR46890">
    <property type="entry name" value="NON-LTR RETROLELEMENT REVERSE TRANSCRIPTASE-LIKE PROTEIN-RELATED"/>
    <property type="match status" value="1"/>
</dbReference>
<proteinExistence type="predicted"/>
<dbReference type="AlphaFoldDB" id="A0A5D2HE15"/>
<dbReference type="InterPro" id="IPR036691">
    <property type="entry name" value="Endo/exonu/phosph_ase_sf"/>
</dbReference>
<accession>A0A5D2HE15</accession>
<gene>
    <name evidence="1" type="ORF">ES288_A02G139400v1</name>
</gene>
<sequence>MGGDFNVVRCRSERSRCVGSAKGSRGFDIFIQTCKLIDLPLVGKKFTWLDRFLVEEHWLIQIKDLQQLRLKRSVSDHIPILLADVEIDWGPRPFKFINEWFKKKECAGLIEKEWSNMGSLNGQLTRKLRKLKGVLKKWNRDNCNEIRDAIWSCEESKAPRPDGFNMCFFRKCWNTVKDDVFRMMSDFHRTGKLERSINCSFIALISKMDNLNEIADFQPICLVSSLYKIVAKVLSQRLREVIGRQIFYGILIAIEVIHSMDKIVGNGGNLIFKLDFSKAYDCRGLRQGDPLSPFMSILVRALGLIEGIHGVIPGQMITYLQFANDTILFLKAEEQGIFSRLSINFKRSFIVGFDVNKEFLYGMASICKYKIGVLPINYQGIPLGADPMRAATWEVVTEILSNLPICFMSLFQAPESIIRRIDKIRRNFLWGGICCPKEKGGAGVVNLGIKNKALLEKWRWHFLVDKKRCRTK</sequence>
<name>A0A5D2HE15_GOSDA</name>
<dbReference type="Proteomes" id="UP000323506">
    <property type="component" value="Chromosome A02"/>
</dbReference>
<evidence type="ECO:0000313" key="1">
    <source>
        <dbReference type="EMBL" id="TYH28392.1"/>
    </source>
</evidence>
<dbReference type="PANTHER" id="PTHR46890:SF48">
    <property type="entry name" value="RNA-DIRECTED DNA POLYMERASE"/>
    <property type="match status" value="1"/>
</dbReference>
<evidence type="ECO:0000313" key="2">
    <source>
        <dbReference type="Proteomes" id="UP000323506"/>
    </source>
</evidence>
<dbReference type="SUPFAM" id="SSF56219">
    <property type="entry name" value="DNase I-like"/>
    <property type="match status" value="1"/>
</dbReference>
<dbReference type="Gene3D" id="3.60.10.10">
    <property type="entry name" value="Endonuclease/exonuclease/phosphatase"/>
    <property type="match status" value="1"/>
</dbReference>